<proteinExistence type="predicted"/>
<feature type="domain" description="SGNH hydrolase-type esterase" evidence="3">
    <location>
        <begin position="202"/>
        <end position="333"/>
    </location>
</feature>
<organism evidence="4 5">
    <name type="scientific">Candidatus Borkfalkia avicola</name>
    <dbReference type="NCBI Taxonomy" id="2838503"/>
    <lineage>
        <taxon>Bacteria</taxon>
        <taxon>Bacillati</taxon>
        <taxon>Bacillota</taxon>
        <taxon>Clostridia</taxon>
        <taxon>Christensenellales</taxon>
        <taxon>Christensenellaceae</taxon>
        <taxon>Candidatus Borkfalkia</taxon>
    </lineage>
</organism>
<feature type="compositionally biased region" description="Basic and acidic residues" evidence="1">
    <location>
        <begin position="41"/>
        <end position="53"/>
    </location>
</feature>
<dbReference type="PROSITE" id="PS51257">
    <property type="entry name" value="PROKAR_LIPOPROTEIN"/>
    <property type="match status" value="1"/>
</dbReference>
<reference evidence="4" key="2">
    <citation type="submission" date="2021-04" db="EMBL/GenBank/DDBJ databases">
        <authorList>
            <person name="Gilroy R."/>
        </authorList>
    </citation>
    <scope>NUCLEOTIDE SEQUENCE</scope>
    <source>
        <strain evidence="4">CHK192-19661</strain>
    </source>
</reference>
<reference evidence="4" key="1">
    <citation type="journal article" date="2021" name="PeerJ">
        <title>Extensive microbial diversity within the chicken gut microbiome revealed by metagenomics and culture.</title>
        <authorList>
            <person name="Gilroy R."/>
            <person name="Ravi A."/>
            <person name="Getino M."/>
            <person name="Pursley I."/>
            <person name="Horton D.L."/>
            <person name="Alikhan N.F."/>
            <person name="Baker D."/>
            <person name="Gharbi K."/>
            <person name="Hall N."/>
            <person name="Watson M."/>
            <person name="Adriaenssens E.M."/>
            <person name="Foster-Nyarko E."/>
            <person name="Jarju S."/>
            <person name="Secka A."/>
            <person name="Antonio M."/>
            <person name="Oren A."/>
            <person name="Chaudhuri R.R."/>
            <person name="La Ragione R."/>
            <person name="Hildebrand F."/>
            <person name="Pallen M.J."/>
        </authorList>
    </citation>
    <scope>NUCLEOTIDE SEQUENCE</scope>
    <source>
        <strain evidence="4">CHK192-19661</strain>
    </source>
</reference>
<evidence type="ECO:0000313" key="5">
    <source>
        <dbReference type="Proteomes" id="UP000824025"/>
    </source>
</evidence>
<dbReference type="EMBL" id="DXCF01000030">
    <property type="protein sequence ID" value="HIZ09960.1"/>
    <property type="molecule type" value="Genomic_DNA"/>
</dbReference>
<dbReference type="Proteomes" id="UP000824025">
    <property type="component" value="Unassembled WGS sequence"/>
</dbReference>
<dbReference type="SUPFAM" id="SSF52266">
    <property type="entry name" value="SGNH hydrolase"/>
    <property type="match status" value="1"/>
</dbReference>
<comment type="caution">
    <text evidence="4">The sequence shown here is derived from an EMBL/GenBank/DDBJ whole genome shotgun (WGS) entry which is preliminary data.</text>
</comment>
<feature type="signal peptide" evidence="2">
    <location>
        <begin position="1"/>
        <end position="21"/>
    </location>
</feature>
<dbReference type="InterPro" id="IPR036514">
    <property type="entry name" value="SGNH_hydro_sf"/>
</dbReference>
<dbReference type="CDD" id="cd00229">
    <property type="entry name" value="SGNH_hydrolase"/>
    <property type="match status" value="1"/>
</dbReference>
<dbReference type="AlphaFoldDB" id="A0A9D2D7P7"/>
<dbReference type="GO" id="GO:0016787">
    <property type="term" value="F:hydrolase activity"/>
    <property type="evidence" value="ECO:0007669"/>
    <property type="project" value="UniProtKB-KW"/>
</dbReference>
<evidence type="ECO:0000256" key="1">
    <source>
        <dbReference type="SAM" id="MobiDB-lite"/>
    </source>
</evidence>
<sequence>MKKFLALALSLLMLAGIAAFAACGNAGQDGGGNTPPVGPDPGKDDPDPGKDDPDPGTDDPDPGTDYGTLTVGDTTLYSNYPSANIIYSFSDAQYAEEIEYEFESSYIRITGDTVSVRSLPDGEENVTVTAKTSHHEAEFTVTVSDETYAQQFEETVQYMESSLITHSCKPGGVIFAGDSFFDVRNFWSEFYTTYAGYDAWCAGIGSTEAPQWEYYARRLIYPNAPAAVVLHVGTNDLAHDQYATAQTAAKITSLFEAIHANLPDTHIYWFTIEPRTGISLDNILAVNAAAEAYAEGKDWVTVLDSCSAFTTGGGSGNWGMYLSDRIHPAPESYSVFTELLEGAGLWDSLSAD</sequence>
<dbReference type="Gene3D" id="3.40.50.1110">
    <property type="entry name" value="SGNH hydrolase"/>
    <property type="match status" value="1"/>
</dbReference>
<protein>
    <submittedName>
        <fullName evidence="4">SGNH/GDSL hydrolase family protein</fullName>
    </submittedName>
</protein>
<accession>A0A9D2D7P7</accession>
<gene>
    <name evidence="4" type="ORF">H9726_05680</name>
</gene>
<evidence type="ECO:0000256" key="2">
    <source>
        <dbReference type="SAM" id="SignalP"/>
    </source>
</evidence>
<feature type="chain" id="PRO_5039293060" evidence="2">
    <location>
        <begin position="22"/>
        <end position="352"/>
    </location>
</feature>
<dbReference type="InterPro" id="IPR013830">
    <property type="entry name" value="SGNH_hydro"/>
</dbReference>
<evidence type="ECO:0000259" key="3">
    <source>
        <dbReference type="Pfam" id="PF13472"/>
    </source>
</evidence>
<keyword evidence="2" id="KW-0732">Signal</keyword>
<feature type="region of interest" description="Disordered" evidence="1">
    <location>
        <begin position="25"/>
        <end position="65"/>
    </location>
</feature>
<evidence type="ECO:0000313" key="4">
    <source>
        <dbReference type="EMBL" id="HIZ09960.1"/>
    </source>
</evidence>
<dbReference type="Pfam" id="PF13472">
    <property type="entry name" value="Lipase_GDSL_2"/>
    <property type="match status" value="1"/>
</dbReference>
<keyword evidence="4" id="KW-0378">Hydrolase</keyword>
<name>A0A9D2D7P7_9FIRM</name>